<keyword evidence="3 5" id="KW-0378">Hydrolase</keyword>
<dbReference type="InterPro" id="IPR005151">
    <property type="entry name" value="Tail-specific_protease"/>
</dbReference>
<dbReference type="SUPFAM" id="SSF50156">
    <property type="entry name" value="PDZ domain-like"/>
    <property type="match status" value="1"/>
</dbReference>
<dbReference type="CDD" id="cd07560">
    <property type="entry name" value="Peptidase_S41_CPP"/>
    <property type="match status" value="1"/>
</dbReference>
<name>A0A1W1ZF80_9FIRM</name>
<dbReference type="GO" id="GO:0007165">
    <property type="term" value="P:signal transduction"/>
    <property type="evidence" value="ECO:0007669"/>
    <property type="project" value="TreeGrafter"/>
</dbReference>
<dbReference type="GO" id="GO:0030288">
    <property type="term" value="C:outer membrane-bounded periplasmic space"/>
    <property type="evidence" value="ECO:0007669"/>
    <property type="project" value="TreeGrafter"/>
</dbReference>
<dbReference type="STRING" id="1122930.SAMN02745168_1011"/>
<keyword evidence="9" id="KW-1185">Reference proteome</keyword>
<dbReference type="PANTHER" id="PTHR32060:SF30">
    <property type="entry name" value="CARBOXY-TERMINAL PROCESSING PROTEASE CTPA"/>
    <property type="match status" value="1"/>
</dbReference>
<keyword evidence="6" id="KW-0812">Transmembrane</keyword>
<dbReference type="GO" id="GO:0008236">
    <property type="term" value="F:serine-type peptidase activity"/>
    <property type="evidence" value="ECO:0007669"/>
    <property type="project" value="UniProtKB-KW"/>
</dbReference>
<dbReference type="GO" id="GO:0006508">
    <property type="term" value="P:proteolysis"/>
    <property type="evidence" value="ECO:0007669"/>
    <property type="project" value="UniProtKB-KW"/>
</dbReference>
<evidence type="ECO:0000256" key="2">
    <source>
        <dbReference type="ARBA" id="ARBA00022670"/>
    </source>
</evidence>
<dbReference type="AlphaFoldDB" id="A0A1W1ZF80"/>
<dbReference type="PROSITE" id="PS50106">
    <property type="entry name" value="PDZ"/>
    <property type="match status" value="1"/>
</dbReference>
<protein>
    <submittedName>
        <fullName evidence="8">Carboxyl-terminal processing protease</fullName>
    </submittedName>
</protein>
<dbReference type="SMART" id="SM00228">
    <property type="entry name" value="PDZ"/>
    <property type="match status" value="1"/>
</dbReference>
<dbReference type="EMBL" id="FWXW01000002">
    <property type="protein sequence ID" value="SMC46852.1"/>
    <property type="molecule type" value="Genomic_DNA"/>
</dbReference>
<gene>
    <name evidence="8" type="ORF">SAMN02745168_1011</name>
</gene>
<dbReference type="GO" id="GO:0004175">
    <property type="term" value="F:endopeptidase activity"/>
    <property type="evidence" value="ECO:0007669"/>
    <property type="project" value="TreeGrafter"/>
</dbReference>
<dbReference type="Pfam" id="PF03572">
    <property type="entry name" value="Peptidase_S41"/>
    <property type="match status" value="1"/>
</dbReference>
<dbReference type="Proteomes" id="UP000192790">
    <property type="component" value="Unassembled WGS sequence"/>
</dbReference>
<dbReference type="InterPro" id="IPR041489">
    <property type="entry name" value="PDZ_6"/>
</dbReference>
<dbReference type="Pfam" id="PF17820">
    <property type="entry name" value="PDZ_6"/>
    <property type="match status" value="1"/>
</dbReference>
<keyword evidence="2 5" id="KW-0645">Protease</keyword>
<dbReference type="InterPro" id="IPR055210">
    <property type="entry name" value="CtpA/B_N"/>
</dbReference>
<dbReference type="InterPro" id="IPR029045">
    <property type="entry name" value="ClpP/crotonase-like_dom_sf"/>
</dbReference>
<dbReference type="RefSeq" id="WP_084233651.1">
    <property type="nucleotide sequence ID" value="NZ_FWXW01000002.1"/>
</dbReference>
<evidence type="ECO:0000256" key="1">
    <source>
        <dbReference type="ARBA" id="ARBA00009179"/>
    </source>
</evidence>
<keyword evidence="6" id="KW-0472">Membrane</keyword>
<dbReference type="InterPro" id="IPR036034">
    <property type="entry name" value="PDZ_sf"/>
</dbReference>
<dbReference type="SMART" id="SM00245">
    <property type="entry name" value="TSPc"/>
    <property type="match status" value="1"/>
</dbReference>
<dbReference type="CDD" id="cd06782">
    <property type="entry name" value="cpPDZ_CPP-like"/>
    <property type="match status" value="1"/>
</dbReference>
<evidence type="ECO:0000259" key="7">
    <source>
        <dbReference type="PROSITE" id="PS50106"/>
    </source>
</evidence>
<dbReference type="NCBIfam" id="TIGR00225">
    <property type="entry name" value="prc"/>
    <property type="match status" value="1"/>
</dbReference>
<keyword evidence="4 5" id="KW-0720">Serine protease</keyword>
<dbReference type="PANTHER" id="PTHR32060">
    <property type="entry name" value="TAIL-SPECIFIC PROTEASE"/>
    <property type="match status" value="1"/>
</dbReference>
<dbReference type="InterPro" id="IPR004447">
    <property type="entry name" value="Peptidase_S41A"/>
</dbReference>
<evidence type="ECO:0000313" key="8">
    <source>
        <dbReference type="EMBL" id="SMC46852.1"/>
    </source>
</evidence>
<dbReference type="Pfam" id="PF22694">
    <property type="entry name" value="CtpB_N-like"/>
    <property type="match status" value="1"/>
</dbReference>
<keyword evidence="6" id="KW-1133">Transmembrane helix</keyword>
<dbReference type="InterPro" id="IPR001478">
    <property type="entry name" value="PDZ"/>
</dbReference>
<dbReference type="Gene3D" id="3.90.226.10">
    <property type="entry name" value="2-enoyl-CoA Hydratase, Chain A, domain 1"/>
    <property type="match status" value="1"/>
</dbReference>
<accession>A0A1W1ZF80</accession>
<dbReference type="OrthoDB" id="9812068at2"/>
<feature type="transmembrane region" description="Helical" evidence="6">
    <location>
        <begin position="7"/>
        <end position="31"/>
    </location>
</feature>
<evidence type="ECO:0000256" key="4">
    <source>
        <dbReference type="ARBA" id="ARBA00022825"/>
    </source>
</evidence>
<sequence>MEKKFRLGTVLAFAAAAAAVTFVVTFLLVQWQFNSKLEDRAALDKELSKYIEARTDIEKSFVGDYTEEELLDGAVKGMVDGLGDRWSHYLSAEEYESYQENINNKYVGIGAVIDAKDTETGFHITKVYPNSPAQEAGLAAGDTITAVNGVLISDMEYDTATAAIRGEAGTTVDLTVTKADGSEVKATGVVRRAVNIPVVSTELLDGNIGLITIDNFDDNSDQETEQAINRFINSGVTGIIFDVRNNPGGQLSELLDLLDFILPEGTTFISRDKAGNEKTYTSDASCIEIPMAVLVNASSYSAAEFFAAALQEYNWATVVGEQTFGKGYSQIPIRLSDGSAIILSTNEYFTPHGVSLIGTGLTPDYPVEMSEEDQTKLQAGTLSRDQDTQLQKALAVVKEKASQAVTIS</sequence>
<dbReference type="SUPFAM" id="SSF52096">
    <property type="entry name" value="ClpP/crotonase"/>
    <property type="match status" value="1"/>
</dbReference>
<organism evidence="8 9">
    <name type="scientific">Papillibacter cinnamivorans DSM 12816</name>
    <dbReference type="NCBI Taxonomy" id="1122930"/>
    <lineage>
        <taxon>Bacteria</taxon>
        <taxon>Bacillati</taxon>
        <taxon>Bacillota</taxon>
        <taxon>Clostridia</taxon>
        <taxon>Eubacteriales</taxon>
        <taxon>Oscillospiraceae</taxon>
        <taxon>Papillibacter</taxon>
    </lineage>
</organism>
<feature type="domain" description="PDZ" evidence="7">
    <location>
        <begin position="109"/>
        <end position="165"/>
    </location>
</feature>
<evidence type="ECO:0000256" key="5">
    <source>
        <dbReference type="RuleBase" id="RU004404"/>
    </source>
</evidence>
<reference evidence="8 9" key="1">
    <citation type="submission" date="2017-04" db="EMBL/GenBank/DDBJ databases">
        <authorList>
            <person name="Afonso C.L."/>
            <person name="Miller P.J."/>
            <person name="Scott M.A."/>
            <person name="Spackman E."/>
            <person name="Goraichik I."/>
            <person name="Dimitrov K.M."/>
            <person name="Suarez D.L."/>
            <person name="Swayne D.E."/>
        </authorList>
    </citation>
    <scope>NUCLEOTIDE SEQUENCE [LARGE SCALE GENOMIC DNA]</scope>
    <source>
        <strain evidence="8 9">DSM 12816</strain>
    </source>
</reference>
<comment type="similarity">
    <text evidence="1 5">Belongs to the peptidase S41A family.</text>
</comment>
<evidence type="ECO:0000256" key="3">
    <source>
        <dbReference type="ARBA" id="ARBA00022801"/>
    </source>
</evidence>
<evidence type="ECO:0000256" key="6">
    <source>
        <dbReference type="SAM" id="Phobius"/>
    </source>
</evidence>
<dbReference type="Gene3D" id="2.30.42.10">
    <property type="match status" value="1"/>
</dbReference>
<proteinExistence type="inferred from homology"/>
<dbReference type="Gene3D" id="3.30.750.44">
    <property type="match status" value="1"/>
</dbReference>
<evidence type="ECO:0000313" key="9">
    <source>
        <dbReference type="Proteomes" id="UP000192790"/>
    </source>
</evidence>